<dbReference type="KEGG" id="aaxa:NCTC10138_00185"/>
<reference evidence="2 3" key="1">
    <citation type="submission" date="2019-01" db="EMBL/GenBank/DDBJ databases">
        <authorList>
            <consortium name="Pathogen Informatics"/>
        </authorList>
    </citation>
    <scope>NUCLEOTIDE SEQUENCE [LARGE SCALE GENOMIC DNA]</scope>
    <source>
        <strain evidence="2 3">NCTC10138</strain>
    </source>
</reference>
<feature type="transmembrane region" description="Helical" evidence="1">
    <location>
        <begin position="12"/>
        <end position="33"/>
    </location>
</feature>
<dbReference type="OrthoDB" id="3035837at2"/>
<protein>
    <submittedName>
        <fullName evidence="2">Uncharacterized protein</fullName>
    </submittedName>
</protein>
<dbReference type="Proteomes" id="UP000289841">
    <property type="component" value="Chromosome"/>
</dbReference>
<evidence type="ECO:0000313" key="3">
    <source>
        <dbReference type="Proteomes" id="UP000289841"/>
    </source>
</evidence>
<proteinExistence type="predicted"/>
<sequence>MKKIIKKFLNFLKHPLTIIVVILIVWIIGFILFFKDAMSELPATLFGYSLAIFQTAIFKQYRAIKEDTLKSNQKASYLKKKYDLETPIVLDINGNKKEIFFTEICDATKKIEIKHSDTEFELDSFITNNYFNIISAHSMSTFKNHKTLRLSSVVEEEDKIIFNTEKSDYYKHMVTNRAIDYKIQGNLTLRSMYEQGPKLREFVDSNFSNHIGINCLVIFNDNKIILPHRNNNATYSKNKVTASIASRLLIDDYKNVSMELGIDTIVNVLMENYKFDNNEISKYRSKIKFVGAARTIYEGGKPQFYYVLKIDDMSGCEYYSKHGGKCLVTAMNTEIDQYKRLYLADLKSLDIKEDNKLKFNYFDKKLKSKTCNVELSMYTNLYYIIKNSK</sequence>
<keyword evidence="3" id="KW-1185">Reference proteome</keyword>
<keyword evidence="1" id="KW-0812">Transmembrane</keyword>
<accession>A0A449BBM9</accession>
<dbReference type="AlphaFoldDB" id="A0A449BBM9"/>
<dbReference type="EMBL" id="LR215048">
    <property type="protein sequence ID" value="VEU79832.1"/>
    <property type="molecule type" value="Genomic_DNA"/>
</dbReference>
<organism evidence="2 3">
    <name type="scientific">Haploplasma axanthum</name>
    <name type="common">Acholeplasma axanthum</name>
    <dbReference type="NCBI Taxonomy" id="29552"/>
    <lineage>
        <taxon>Bacteria</taxon>
        <taxon>Bacillati</taxon>
        <taxon>Mycoplasmatota</taxon>
        <taxon>Mollicutes</taxon>
        <taxon>Acholeplasmatales</taxon>
        <taxon>Acholeplasmataceae</taxon>
        <taxon>Haploplasma</taxon>
    </lineage>
</organism>
<keyword evidence="1" id="KW-1133">Transmembrane helix</keyword>
<evidence type="ECO:0000256" key="1">
    <source>
        <dbReference type="SAM" id="Phobius"/>
    </source>
</evidence>
<keyword evidence="1" id="KW-0472">Membrane</keyword>
<gene>
    <name evidence="2" type="ORF">NCTC10138_00185</name>
</gene>
<dbReference type="STRING" id="1278311.GCA_000428705_01288"/>
<dbReference type="RefSeq" id="WP_026390753.1">
    <property type="nucleotide sequence ID" value="NZ_LR215048.1"/>
</dbReference>
<evidence type="ECO:0000313" key="2">
    <source>
        <dbReference type="EMBL" id="VEU79832.1"/>
    </source>
</evidence>
<feature type="transmembrane region" description="Helical" evidence="1">
    <location>
        <begin position="45"/>
        <end position="64"/>
    </location>
</feature>
<name>A0A449BBM9_HAPAX</name>